<reference evidence="5" key="1">
    <citation type="submission" date="2015-03" db="EMBL/GenBank/DDBJ databases">
        <authorList>
            <consortium name="Pathogen Informatics"/>
        </authorList>
    </citation>
    <scope>NUCLEOTIDE SEQUENCE [LARGE SCALE GENOMIC DNA]</scope>
    <source>
        <strain evidence="5">A125KOH2</strain>
    </source>
</reference>
<dbReference type="SUPFAM" id="SSF103473">
    <property type="entry name" value="MFS general substrate transporter"/>
    <property type="match status" value="1"/>
</dbReference>
<dbReference type="RefSeq" id="WP_049614857.1">
    <property type="nucleotide sequence ID" value="NZ_CAWMMU010000020.1"/>
</dbReference>
<dbReference type="InterPro" id="IPR036259">
    <property type="entry name" value="MFS_trans_sf"/>
</dbReference>
<reference evidence="3 4" key="3">
    <citation type="submission" date="2015-03" db="EMBL/GenBank/DDBJ databases">
        <authorList>
            <consortium name="Pathogen Informatics"/>
            <person name="Murphy D."/>
        </authorList>
    </citation>
    <scope>NUCLEOTIDE SEQUENCE [LARGE SCALE GENOMIC DNA]</scope>
    <source>
        <strain evidence="3">Type strain: CIP110230</strain>
        <strain evidence="4">type strain: CIP110230</strain>
    </source>
</reference>
<dbReference type="EMBL" id="CQAZ01000049">
    <property type="protein sequence ID" value="CNI43156.1"/>
    <property type="molecule type" value="Genomic_DNA"/>
</dbReference>
<dbReference type="Gene3D" id="1.20.1250.20">
    <property type="entry name" value="MFS general substrate transporter like domains"/>
    <property type="match status" value="1"/>
</dbReference>
<feature type="transmembrane region" description="Helical" evidence="1">
    <location>
        <begin position="104"/>
        <end position="126"/>
    </location>
</feature>
<dbReference type="Proteomes" id="UP000045840">
    <property type="component" value="Unassembled WGS sequence"/>
</dbReference>
<name>A0A0T9R464_9GAMM</name>
<organism evidence="2 5">
    <name type="scientific">Yersinia pekkanenii</name>
    <dbReference type="NCBI Taxonomy" id="1288385"/>
    <lineage>
        <taxon>Bacteria</taxon>
        <taxon>Pseudomonadati</taxon>
        <taxon>Pseudomonadota</taxon>
        <taxon>Gammaproteobacteria</taxon>
        <taxon>Enterobacterales</taxon>
        <taxon>Yersiniaceae</taxon>
        <taxon>Yersinia</taxon>
    </lineage>
</organism>
<dbReference type="Proteomes" id="UP000044625">
    <property type="component" value="Unassembled WGS sequence"/>
</dbReference>
<sequence>MATDLNVSPLTIGLVVTPTPSGYALGLIFIVLLGNRWDRRKLIIGQLLLSAEALILVSLVPTFSLLLMGDADYRPDGCRCAGYMLFHSIGSAISTTTVDANAGWSGVCVLGAMISAVAMLFLHLTYRKYSTV</sequence>
<evidence type="ECO:0000313" key="4">
    <source>
        <dbReference type="Proteomes" id="UP000044625"/>
    </source>
</evidence>
<protein>
    <submittedName>
        <fullName evidence="2 3">Transporter protein</fullName>
    </submittedName>
</protein>
<keyword evidence="4" id="KW-1185">Reference proteome</keyword>
<gene>
    <name evidence="2" type="ORF">ERS008529_04006</name>
    <name evidence="3" type="ORF">ERS137968_03484</name>
</gene>
<dbReference type="STRING" id="1288385.ERS137968_03484"/>
<evidence type="ECO:0000313" key="5">
    <source>
        <dbReference type="Proteomes" id="UP000045840"/>
    </source>
</evidence>
<evidence type="ECO:0000256" key="1">
    <source>
        <dbReference type="SAM" id="Phobius"/>
    </source>
</evidence>
<keyword evidence="1" id="KW-1133">Transmembrane helix</keyword>
<feature type="transmembrane region" description="Helical" evidence="1">
    <location>
        <begin position="12"/>
        <end position="35"/>
    </location>
</feature>
<dbReference type="EMBL" id="CWJL01000020">
    <property type="protein sequence ID" value="CRY68374.1"/>
    <property type="molecule type" value="Genomic_DNA"/>
</dbReference>
<dbReference type="AlphaFoldDB" id="A0A0T9R464"/>
<accession>A0A0T9R464</accession>
<evidence type="ECO:0000313" key="2">
    <source>
        <dbReference type="EMBL" id="CNI43156.1"/>
    </source>
</evidence>
<evidence type="ECO:0000313" key="3">
    <source>
        <dbReference type="EMBL" id="CRY68374.1"/>
    </source>
</evidence>
<feature type="transmembrane region" description="Helical" evidence="1">
    <location>
        <begin position="47"/>
        <end position="67"/>
    </location>
</feature>
<keyword evidence="1" id="KW-0472">Membrane</keyword>
<keyword evidence="1" id="KW-0812">Transmembrane</keyword>
<proteinExistence type="predicted"/>
<reference evidence="2" key="2">
    <citation type="submission" date="2015-03" db="EMBL/GenBank/DDBJ databases">
        <authorList>
            <person name="Murphy D."/>
        </authorList>
    </citation>
    <scope>NUCLEOTIDE SEQUENCE [LARGE SCALE GENOMIC DNA]</scope>
    <source>
        <strain evidence="2">A125KOH2</strain>
    </source>
</reference>
<dbReference type="PANTHER" id="PTHR42910:SF1">
    <property type="entry name" value="MAJOR FACILITATOR SUPERFAMILY (MFS) PROFILE DOMAIN-CONTAINING PROTEIN"/>
    <property type="match status" value="1"/>
</dbReference>
<dbReference type="PANTHER" id="PTHR42910">
    <property type="entry name" value="TRANSPORTER SCO4007-RELATED"/>
    <property type="match status" value="1"/>
</dbReference>